<dbReference type="OrthoDB" id="424974at2759"/>
<keyword evidence="2" id="KW-0479">Metal-binding</keyword>
<protein>
    <recommendedName>
        <fullName evidence="10">Zn(2)-C6 fungal-type domain-containing protein</fullName>
    </recommendedName>
</protein>
<dbReference type="Pfam" id="PF04082">
    <property type="entry name" value="Fungal_trans"/>
    <property type="match status" value="1"/>
</dbReference>
<dbReference type="SUPFAM" id="SSF57701">
    <property type="entry name" value="Zn2/Cys6 DNA-binding domain"/>
    <property type="match status" value="1"/>
</dbReference>
<dbReference type="PROSITE" id="PS51379">
    <property type="entry name" value="4FE4S_FER_2"/>
    <property type="match status" value="1"/>
</dbReference>
<name>A0A2H3JRL3_WOLCO</name>
<dbReference type="InterPro" id="IPR017896">
    <property type="entry name" value="4Fe4S_Fe-S-bd"/>
</dbReference>
<dbReference type="InterPro" id="IPR007219">
    <property type="entry name" value="XnlR_reg_dom"/>
</dbReference>
<feature type="region of interest" description="Disordered" evidence="5">
    <location>
        <begin position="672"/>
        <end position="692"/>
    </location>
</feature>
<comment type="subcellular location">
    <subcellularLocation>
        <location evidence="1">Nucleus</location>
    </subcellularLocation>
</comment>
<dbReference type="GO" id="GO:0006351">
    <property type="term" value="P:DNA-templated transcription"/>
    <property type="evidence" value="ECO:0007669"/>
    <property type="project" value="InterPro"/>
</dbReference>
<reference evidence="8 9" key="1">
    <citation type="journal article" date="2012" name="Science">
        <title>The Paleozoic origin of enzymatic lignin decomposition reconstructed from 31 fungal genomes.</title>
        <authorList>
            <person name="Floudas D."/>
            <person name="Binder M."/>
            <person name="Riley R."/>
            <person name="Barry K."/>
            <person name="Blanchette R.A."/>
            <person name="Henrissat B."/>
            <person name="Martinez A.T."/>
            <person name="Otillar R."/>
            <person name="Spatafora J.W."/>
            <person name="Yadav J.S."/>
            <person name="Aerts A."/>
            <person name="Benoit I."/>
            <person name="Boyd A."/>
            <person name="Carlson A."/>
            <person name="Copeland A."/>
            <person name="Coutinho P.M."/>
            <person name="de Vries R.P."/>
            <person name="Ferreira P."/>
            <person name="Findley K."/>
            <person name="Foster B."/>
            <person name="Gaskell J."/>
            <person name="Glotzer D."/>
            <person name="Gorecki P."/>
            <person name="Heitman J."/>
            <person name="Hesse C."/>
            <person name="Hori C."/>
            <person name="Igarashi K."/>
            <person name="Jurgens J.A."/>
            <person name="Kallen N."/>
            <person name="Kersten P."/>
            <person name="Kohler A."/>
            <person name="Kuees U."/>
            <person name="Kumar T.K.A."/>
            <person name="Kuo A."/>
            <person name="LaButti K."/>
            <person name="Larrondo L.F."/>
            <person name="Lindquist E."/>
            <person name="Ling A."/>
            <person name="Lombard V."/>
            <person name="Lucas S."/>
            <person name="Lundell T."/>
            <person name="Martin R."/>
            <person name="McLaughlin D.J."/>
            <person name="Morgenstern I."/>
            <person name="Morin E."/>
            <person name="Murat C."/>
            <person name="Nagy L.G."/>
            <person name="Nolan M."/>
            <person name="Ohm R.A."/>
            <person name="Patyshakuliyeva A."/>
            <person name="Rokas A."/>
            <person name="Ruiz-Duenas F.J."/>
            <person name="Sabat G."/>
            <person name="Salamov A."/>
            <person name="Samejima M."/>
            <person name="Schmutz J."/>
            <person name="Slot J.C."/>
            <person name="St John F."/>
            <person name="Stenlid J."/>
            <person name="Sun H."/>
            <person name="Sun S."/>
            <person name="Syed K."/>
            <person name="Tsang A."/>
            <person name="Wiebenga A."/>
            <person name="Young D."/>
            <person name="Pisabarro A."/>
            <person name="Eastwood D.C."/>
            <person name="Martin F."/>
            <person name="Cullen D."/>
            <person name="Grigoriev I.V."/>
            <person name="Hibbett D.S."/>
        </authorList>
    </citation>
    <scope>NUCLEOTIDE SEQUENCE [LARGE SCALE GENOMIC DNA]</scope>
    <source>
        <strain evidence="8 9">MD-104</strain>
    </source>
</reference>
<dbReference type="CDD" id="cd12148">
    <property type="entry name" value="fungal_TF_MHR"/>
    <property type="match status" value="1"/>
</dbReference>
<dbReference type="Proteomes" id="UP000218811">
    <property type="component" value="Unassembled WGS sequence"/>
</dbReference>
<feature type="compositionally biased region" description="Polar residues" evidence="5">
    <location>
        <begin position="823"/>
        <end position="842"/>
    </location>
</feature>
<dbReference type="AlphaFoldDB" id="A0A2H3JRL3"/>
<dbReference type="GO" id="GO:0003677">
    <property type="term" value="F:DNA binding"/>
    <property type="evidence" value="ECO:0007669"/>
    <property type="project" value="InterPro"/>
</dbReference>
<dbReference type="PANTHER" id="PTHR31001">
    <property type="entry name" value="UNCHARACTERIZED TRANSCRIPTIONAL REGULATORY PROTEIN"/>
    <property type="match status" value="1"/>
</dbReference>
<organism evidence="8 9">
    <name type="scientific">Wolfiporia cocos (strain MD-104)</name>
    <name type="common">Brown rot fungus</name>
    <dbReference type="NCBI Taxonomy" id="742152"/>
    <lineage>
        <taxon>Eukaryota</taxon>
        <taxon>Fungi</taxon>
        <taxon>Dikarya</taxon>
        <taxon>Basidiomycota</taxon>
        <taxon>Agaricomycotina</taxon>
        <taxon>Agaricomycetes</taxon>
        <taxon>Polyporales</taxon>
        <taxon>Phaeolaceae</taxon>
        <taxon>Wolfiporia</taxon>
    </lineage>
</organism>
<evidence type="ECO:0000313" key="9">
    <source>
        <dbReference type="Proteomes" id="UP000218811"/>
    </source>
</evidence>
<proteinExistence type="predicted"/>
<evidence type="ECO:0008006" key="10">
    <source>
        <dbReference type="Google" id="ProtNLM"/>
    </source>
</evidence>
<dbReference type="PROSITE" id="PS50048">
    <property type="entry name" value="ZN2_CY6_FUNGAL_2"/>
    <property type="match status" value="1"/>
</dbReference>
<keyword evidence="9" id="KW-1185">Reference proteome</keyword>
<feature type="region of interest" description="Disordered" evidence="5">
    <location>
        <begin position="183"/>
        <end position="213"/>
    </location>
</feature>
<evidence type="ECO:0000259" key="6">
    <source>
        <dbReference type="PROSITE" id="PS50048"/>
    </source>
</evidence>
<dbReference type="GO" id="GO:0005634">
    <property type="term" value="C:nucleus"/>
    <property type="evidence" value="ECO:0007669"/>
    <property type="project" value="UniProtKB-SubCell"/>
</dbReference>
<dbReference type="GO" id="GO:0008270">
    <property type="term" value="F:zinc ion binding"/>
    <property type="evidence" value="ECO:0007669"/>
    <property type="project" value="InterPro"/>
</dbReference>
<feature type="region of interest" description="Disordered" evidence="5">
    <location>
        <begin position="814"/>
        <end position="868"/>
    </location>
</feature>
<dbReference type="PROSITE" id="PS00463">
    <property type="entry name" value="ZN2_CY6_FUNGAL_1"/>
    <property type="match status" value="1"/>
</dbReference>
<feature type="compositionally biased region" description="Polar residues" evidence="5">
    <location>
        <begin position="764"/>
        <end position="775"/>
    </location>
</feature>
<dbReference type="EMBL" id="KB468157">
    <property type="protein sequence ID" value="PCH44571.1"/>
    <property type="molecule type" value="Genomic_DNA"/>
</dbReference>
<sequence length="907" mass="100077">MPVDPSPKASSSSRLRRTAHKDADDIPTDSSYTREIELKRSRGEISCAECRRLKIRCDKTIPCQSCQRRGCAALCPNGSLATGQGTRFVLAATEHLHRRVAKMSERIRQLEDALAIAQGKVSNEPHPLLAAGQDIKTRQGDGTPVGGVPISSQSVVDAFGLLSISGRDVSTFFGPTGGTEYLLTGSDDDSGHHSPEIDSDVPNIGRDSRSPPASDAMLRFSEAFPFTPLGPPTAVYELVESHLPPYDRARRLAELYLEHAAWVFRGISHQQVMDEMLPFFYKRYHGGLGADPSVQVDYSGPHDLALVFFIFAIGALVDFDQEPYNSEAEHYDQLARAAFCLKPAWAKPGLTTIQALHLSSIYCGMARNELGPGDTNMEMTWGLLVMAAQISHSIGLHRDSARWELPEALVNRRRLLFWNIFVADSWQSLTTGRPPAFHRSFVDCQYPQGTFFTQSSETQHDFGDWFMHFAYECVSEVAMKTLGAEPPSYETIMELDRHVRAFPVPPEALTVVEDLTPPADSDPPVLPTSMQFFVISHCREVLMLYIHRGFFAQAILDCPENPVRSAYAHSFLSALRAASVIYKTVRAQFAVYPIMCARMWPVWTYAFSAAVVFGMVVARSPKSSYAAQSMSELNQSCNLFSEAARHSRRAAKALGIILRLQERARRSLAAVRGGSTTSVVPESPWEVKKEEDQDELEIFAGRVKVAIPMPSTQSQPSLSSTSSNQQAEATATSTSSKQTPVSYLPQQSHDPLAPYSAPASASAHSTLGPSGQQNWAPELMNTPVHPTQLPQSWYRQMSYTPHPHMTHGYAWTGQQHGHAVSAHQHQQGGSAPSQYHPPSSTEGYRHLNRGYPSPPAFSESMPQTPYVPPPELVDLGLASRSANLDSRWASLIHESGLMDDVHANYRS</sequence>
<evidence type="ECO:0000256" key="4">
    <source>
        <dbReference type="SAM" id="Coils"/>
    </source>
</evidence>
<dbReference type="Pfam" id="PF00172">
    <property type="entry name" value="Zn_clus"/>
    <property type="match status" value="1"/>
</dbReference>
<feature type="domain" description="Zn(2)-C6 fungal-type" evidence="6">
    <location>
        <begin position="46"/>
        <end position="75"/>
    </location>
</feature>
<keyword evidence="3" id="KW-0539">Nucleus</keyword>
<dbReference type="InterPro" id="IPR001138">
    <property type="entry name" value="Zn2Cys6_DnaBD"/>
</dbReference>
<dbReference type="GO" id="GO:0000981">
    <property type="term" value="F:DNA-binding transcription factor activity, RNA polymerase II-specific"/>
    <property type="evidence" value="ECO:0007669"/>
    <property type="project" value="InterPro"/>
</dbReference>
<keyword evidence="4" id="KW-0175">Coiled coil</keyword>
<evidence type="ECO:0000256" key="2">
    <source>
        <dbReference type="ARBA" id="ARBA00022723"/>
    </source>
</evidence>
<accession>A0A2H3JRL3</accession>
<feature type="compositionally biased region" description="Low complexity" evidence="5">
    <location>
        <begin position="710"/>
        <end position="726"/>
    </location>
</feature>
<evidence type="ECO:0000256" key="1">
    <source>
        <dbReference type="ARBA" id="ARBA00004123"/>
    </source>
</evidence>
<evidence type="ECO:0000256" key="5">
    <source>
        <dbReference type="SAM" id="MobiDB-lite"/>
    </source>
</evidence>
<evidence type="ECO:0000259" key="7">
    <source>
        <dbReference type="PROSITE" id="PS51379"/>
    </source>
</evidence>
<dbReference type="SMART" id="SM00906">
    <property type="entry name" value="Fungal_trans"/>
    <property type="match status" value="1"/>
</dbReference>
<feature type="compositionally biased region" description="Polar residues" evidence="5">
    <location>
        <begin position="727"/>
        <end position="749"/>
    </location>
</feature>
<feature type="region of interest" description="Disordered" evidence="5">
    <location>
        <begin position="1"/>
        <end position="30"/>
    </location>
</feature>
<dbReference type="InterPro" id="IPR036864">
    <property type="entry name" value="Zn2-C6_fun-type_DNA-bd_sf"/>
</dbReference>
<dbReference type="InterPro" id="IPR050613">
    <property type="entry name" value="Sec_Metabolite_Reg"/>
</dbReference>
<gene>
    <name evidence="8" type="ORF">WOLCODRAFT_26864</name>
</gene>
<feature type="compositionally biased region" description="Low complexity" evidence="5">
    <location>
        <begin position="751"/>
        <end position="763"/>
    </location>
</feature>
<feature type="region of interest" description="Disordered" evidence="5">
    <location>
        <begin position="710"/>
        <end position="783"/>
    </location>
</feature>
<evidence type="ECO:0000256" key="3">
    <source>
        <dbReference type="ARBA" id="ARBA00023242"/>
    </source>
</evidence>
<dbReference type="CDD" id="cd00067">
    <property type="entry name" value="GAL4"/>
    <property type="match status" value="1"/>
</dbReference>
<dbReference type="OMA" id="SMEMTWS"/>
<evidence type="ECO:0000313" key="8">
    <source>
        <dbReference type="EMBL" id="PCH44571.1"/>
    </source>
</evidence>
<dbReference type="Gene3D" id="4.10.240.10">
    <property type="entry name" value="Zn(2)-C6 fungal-type DNA-binding domain"/>
    <property type="match status" value="1"/>
</dbReference>
<dbReference type="SMART" id="SM00066">
    <property type="entry name" value="GAL4"/>
    <property type="match status" value="1"/>
</dbReference>
<dbReference type="PANTHER" id="PTHR31001:SF56">
    <property type="entry name" value="ZN(2)-C6 FUNGAL-TYPE DOMAIN-CONTAINING PROTEIN"/>
    <property type="match status" value="1"/>
</dbReference>
<feature type="coiled-coil region" evidence="4">
    <location>
        <begin position="93"/>
        <end position="120"/>
    </location>
</feature>
<feature type="domain" description="4Fe-4S ferredoxin-type" evidence="7">
    <location>
        <begin position="53"/>
        <end position="85"/>
    </location>
</feature>